<protein>
    <submittedName>
        <fullName evidence="2">Uncharacterized protein</fullName>
    </submittedName>
</protein>
<comment type="caution">
    <text evidence="2">The sequence shown here is derived from an EMBL/GenBank/DDBJ whole genome shotgun (WGS) entry which is preliminary data.</text>
</comment>
<dbReference type="EMBL" id="NBCO01000008">
    <property type="protein sequence ID" value="ORC90400.1"/>
    <property type="molecule type" value="Genomic_DNA"/>
</dbReference>
<proteinExistence type="predicted"/>
<name>A0A1X0P1W5_9TRYP</name>
<dbReference type="AlphaFoldDB" id="A0A1X0P1W5"/>
<evidence type="ECO:0000313" key="2">
    <source>
        <dbReference type="EMBL" id="ORC90400.1"/>
    </source>
</evidence>
<dbReference type="RefSeq" id="XP_028884466.1">
    <property type="nucleotide sequence ID" value="XM_029024063.1"/>
</dbReference>
<sequence>MHLGYGPKGQFLTKQKRPAAVACFLNKIPLDDRHAATNALLLLGLRAYEQAVADAPADVHTLRAVVAMELTNIDSDNSTHAQGIMRAAKVSGKKEALTLTHTPASVQDSSNKIGVSLSGKDITSLRHSSSNSKTDKNMLSRGGSTVRDGEGCSSSGGGGVDCPTPILLHKANALLDRIDRTPENKNNTSAGSLLPLACSGRSSSRDSMEKRQLRAQTPALSFILRDVLEGAVEQSVAASSSTGVATKFPNGAHTATHGDDQSTNHDLSVYDVSDGTPEEQGNAVDHHDNGMYNESTLIPLNSSDEEYYPIDFLRCLKSHIESTNGVRENPLLVAASIPQYLSIYTLRSGFDNLYRSLLVSYHLSNETSKGDRHDIGN</sequence>
<dbReference type="Proteomes" id="UP000192257">
    <property type="component" value="Unassembled WGS sequence"/>
</dbReference>
<organism evidence="2 3">
    <name type="scientific">Trypanosoma theileri</name>
    <dbReference type="NCBI Taxonomy" id="67003"/>
    <lineage>
        <taxon>Eukaryota</taxon>
        <taxon>Discoba</taxon>
        <taxon>Euglenozoa</taxon>
        <taxon>Kinetoplastea</taxon>
        <taxon>Metakinetoplastina</taxon>
        <taxon>Trypanosomatida</taxon>
        <taxon>Trypanosomatidae</taxon>
        <taxon>Trypanosoma</taxon>
    </lineage>
</organism>
<gene>
    <name evidence="2" type="ORF">TM35_000081980</name>
</gene>
<evidence type="ECO:0000313" key="3">
    <source>
        <dbReference type="Proteomes" id="UP000192257"/>
    </source>
</evidence>
<keyword evidence="3" id="KW-1185">Reference proteome</keyword>
<evidence type="ECO:0000256" key="1">
    <source>
        <dbReference type="SAM" id="MobiDB-lite"/>
    </source>
</evidence>
<dbReference type="OrthoDB" id="245465at2759"/>
<dbReference type="GeneID" id="39983843"/>
<accession>A0A1X0P1W5</accession>
<feature type="region of interest" description="Disordered" evidence="1">
    <location>
        <begin position="181"/>
        <end position="210"/>
    </location>
</feature>
<reference evidence="2 3" key="1">
    <citation type="submission" date="2017-03" db="EMBL/GenBank/DDBJ databases">
        <title>An alternative strategy for trypanosome survival in the mammalian bloodstream revealed through genome and transcriptome analysis of the ubiquitous bovine parasite Trypanosoma (Megatrypanum) theileri.</title>
        <authorList>
            <person name="Kelly S."/>
            <person name="Ivens A."/>
            <person name="Mott A."/>
            <person name="O'Neill E."/>
            <person name="Emms D."/>
            <person name="Macleod O."/>
            <person name="Voorheis P."/>
            <person name="Matthews J."/>
            <person name="Matthews K."/>
            <person name="Carrington M."/>
        </authorList>
    </citation>
    <scope>NUCLEOTIDE SEQUENCE [LARGE SCALE GENOMIC DNA]</scope>
    <source>
        <strain evidence="2">Edinburgh</strain>
    </source>
</reference>
<feature type="region of interest" description="Disordered" evidence="1">
    <location>
        <begin position="240"/>
        <end position="291"/>
    </location>
</feature>
<feature type="region of interest" description="Disordered" evidence="1">
    <location>
        <begin position="123"/>
        <end position="163"/>
    </location>
</feature>
<dbReference type="VEuPathDB" id="TriTrypDB:TM35_000081980"/>